<dbReference type="InterPro" id="IPR023346">
    <property type="entry name" value="Lysozyme-like_dom_sf"/>
</dbReference>
<protein>
    <recommendedName>
        <fullName evidence="3">Chitinase</fullName>
    </recommendedName>
</protein>
<keyword evidence="2" id="KW-1185">Reference proteome</keyword>
<sequence>MISKVYSPAFYLILWVLLLVIVPESHAQQPSVSPQEGDTLDNVTISEAEARNIMKGLFDLPRLTHSLALGRIAKDERLTAFTDGFMQRNNIQVLTIGYIDSDEFWPRIFRQQRLNKFNKADNDNLLAAKIIFVPASTEGPPTGYTTRLELTGKTSTVYELLSISQAEVDSIAASTSQQQLGNATFATPNEAKETVVSALIAALQRVELKASPQDALALVTFQAAPPGEDGLPTYGFDQMVYEQLATDYPTATIAGQTVRTAWKSMKSNAPDKVTAVAAGNVTPVFQMDGVALTATPGNANTYKVSLMGASDGTTGELLALTSSDNGLTMGLLNTISYDEEIINVKIVPINEAGTNFNLLGLQQKLNTIYQPAVASWQVQVLANVTLPATWDTPTPGLADSETGMLSNYTGEMNDLIKAYLQGHDRDKDAYYVFLVNKAETPGKKGYMPRKKQWGFAFTDVHGTSDDALAKTIAHELGHGVFRLEHTFSEKGLPQSQTNNLMDYTPIGTALYKYQWDYVHDPVNVVTLFDDDEEGAMDFCFWAKSLWNFNALFGEDHVLTPYMPIYNEIKNNFSSYWDTSEKLFEEYRFGDDKINNLPLLTNSNWTVRNATHYKKTDSTFFVDHAIMAIVNRSSEGIALHKEGVTLANIELEGKEYKVAAYSMEDLIHPTYVRVEEVCDLVDNEYVQVYHDEGQSFITFLDDGVPELVIQILTEDEDDVEVWLEYLGIFVKEESNWISVIPPFWENWSWDGPMEALDDLLGSEAEDSFKYIVSDSRAIIRMNDSSFGPITPEQIISLGEQAIIIDTVLNQPGKLYGRIVVKSSSDTLITSLGNLTEVVAMDEKEFTMRKDYVAIVLPYSASSTNFKYTKDMKFIAYKLCGDFLKVKDKGSAVEGHWIPKFMAGSEPEFPITKDQLVQIFPGVDTARVSEVVNLINEYSNDFEINTATRMSHFLGQIGGETQLTSLLEESYSESNMISSSKTRTCRLSNGIYVLKYCDLFVGYNTNNSSSCPFPFCESNIEIPSNQTYLEGTVRYVNKSYMSDSLDLSAKSSYTENRPNNLSFFDYVYACQLGNGTIDSHDGRRFRGRGFIQLTGHDNYQDFQEIWNKTYGTSNPKDFICRSVECDQNLEDINTNVEIAMLAAFAYWQESSTNVIADGGTSNSNIDAVTLNVNGAFHGKIQRRTITNNAITILSQ</sequence>
<dbReference type="SUPFAM" id="SSF53955">
    <property type="entry name" value="Lysozyme-like"/>
    <property type="match status" value="1"/>
</dbReference>
<dbReference type="RefSeq" id="WP_317492230.1">
    <property type="nucleotide sequence ID" value="NZ_CP136051.1"/>
</dbReference>
<reference evidence="1 2" key="1">
    <citation type="journal article" date="2023" name="Microbiol. Resour. Announc.">
        <title>Complete Genome Sequence of Imperialibacter roseus strain P4T.</title>
        <authorList>
            <person name="Tizabi D.R."/>
            <person name="Bachvaroff T."/>
            <person name="Hill R.T."/>
        </authorList>
    </citation>
    <scope>NUCLEOTIDE SEQUENCE [LARGE SCALE GENOMIC DNA]</scope>
    <source>
        <strain evidence="1 2">P4T</strain>
    </source>
</reference>
<name>A0ABZ0IX39_9BACT</name>
<dbReference type="Proteomes" id="UP001302349">
    <property type="component" value="Chromosome"/>
</dbReference>
<dbReference type="EMBL" id="CP136051">
    <property type="protein sequence ID" value="WOK09617.1"/>
    <property type="molecule type" value="Genomic_DNA"/>
</dbReference>
<evidence type="ECO:0000313" key="1">
    <source>
        <dbReference type="EMBL" id="WOK09617.1"/>
    </source>
</evidence>
<organism evidence="1 2">
    <name type="scientific">Imperialibacter roseus</name>
    <dbReference type="NCBI Taxonomy" id="1324217"/>
    <lineage>
        <taxon>Bacteria</taxon>
        <taxon>Pseudomonadati</taxon>
        <taxon>Bacteroidota</taxon>
        <taxon>Cytophagia</taxon>
        <taxon>Cytophagales</taxon>
        <taxon>Flammeovirgaceae</taxon>
        <taxon>Imperialibacter</taxon>
    </lineage>
</organism>
<evidence type="ECO:0008006" key="3">
    <source>
        <dbReference type="Google" id="ProtNLM"/>
    </source>
</evidence>
<gene>
    <name evidence="1" type="ORF">RT717_13305</name>
</gene>
<accession>A0ABZ0IX39</accession>
<dbReference type="Gene3D" id="1.10.530.10">
    <property type="match status" value="1"/>
</dbReference>
<proteinExistence type="predicted"/>
<evidence type="ECO:0000313" key="2">
    <source>
        <dbReference type="Proteomes" id="UP001302349"/>
    </source>
</evidence>